<evidence type="ECO:0000313" key="4">
    <source>
        <dbReference type="Proteomes" id="UP000887569"/>
    </source>
</evidence>
<dbReference type="InterPro" id="IPR000535">
    <property type="entry name" value="MSP_dom"/>
</dbReference>
<evidence type="ECO:0000313" key="5">
    <source>
        <dbReference type="WBParaSite" id="PgB05_g035_t01"/>
    </source>
</evidence>
<dbReference type="Gene3D" id="2.60.40.10">
    <property type="entry name" value="Immunoglobulins"/>
    <property type="match status" value="1"/>
</dbReference>
<keyword evidence="4" id="KW-1185">Reference proteome</keyword>
<proteinExistence type="predicted"/>
<dbReference type="AlphaFoldDB" id="A0A914ZLK7"/>
<sequence length="286" mass="31582">MTAASAFTSKATSGKGAVVEALVAIEPGFPVFAPRPSAEMPHKRIASFLLVNTSSLRLIFKIEPSEGAEPRKYVIRPAIDYLLSRSCRSVTISILNDPPQVGKEHEFTYHVVPLAEDEGLGVSANEYWASKKFDKGSDKPTQDGQFICIEPEPQVGSTTSGVRRQVSRPDLATTSVSQNGDREDNVKVGRFVMRPAPTYKNIAIPDDELMGPLMERIPSYQRVSNGHRQNESESEVLRPAVVCNCQRSERSQDYFWQSASSMRAFCYGFLLALIPMGIIALKKSHS</sequence>
<dbReference type="PROSITE" id="PS50202">
    <property type="entry name" value="MSP"/>
    <property type="match status" value="1"/>
</dbReference>
<protein>
    <submittedName>
        <fullName evidence="5">MSP domain-containing protein</fullName>
    </submittedName>
</protein>
<dbReference type="InterPro" id="IPR013783">
    <property type="entry name" value="Ig-like_fold"/>
</dbReference>
<accession>A0A914ZLK7</accession>
<feature type="transmembrane region" description="Helical" evidence="2">
    <location>
        <begin position="262"/>
        <end position="281"/>
    </location>
</feature>
<keyword evidence="2" id="KW-0472">Membrane</keyword>
<feature type="region of interest" description="Disordered" evidence="1">
    <location>
        <begin position="152"/>
        <end position="182"/>
    </location>
</feature>
<feature type="domain" description="MSP" evidence="3">
    <location>
        <begin position="22"/>
        <end position="146"/>
    </location>
</feature>
<evidence type="ECO:0000256" key="1">
    <source>
        <dbReference type="SAM" id="MobiDB-lite"/>
    </source>
</evidence>
<evidence type="ECO:0000259" key="3">
    <source>
        <dbReference type="PROSITE" id="PS50202"/>
    </source>
</evidence>
<dbReference type="SUPFAM" id="SSF49354">
    <property type="entry name" value="PapD-like"/>
    <property type="match status" value="1"/>
</dbReference>
<dbReference type="WBParaSite" id="PgB05_g035_t01">
    <property type="protein sequence ID" value="PgB05_g035_t01"/>
    <property type="gene ID" value="PgB05_g035"/>
</dbReference>
<dbReference type="Proteomes" id="UP000887569">
    <property type="component" value="Unplaced"/>
</dbReference>
<name>A0A914ZLK7_PARUN</name>
<evidence type="ECO:0000256" key="2">
    <source>
        <dbReference type="SAM" id="Phobius"/>
    </source>
</evidence>
<keyword evidence="2" id="KW-0812">Transmembrane</keyword>
<keyword evidence="2" id="KW-1133">Transmembrane helix</keyword>
<organism evidence="4 5">
    <name type="scientific">Parascaris univalens</name>
    <name type="common">Nematode worm</name>
    <dbReference type="NCBI Taxonomy" id="6257"/>
    <lineage>
        <taxon>Eukaryota</taxon>
        <taxon>Metazoa</taxon>
        <taxon>Ecdysozoa</taxon>
        <taxon>Nematoda</taxon>
        <taxon>Chromadorea</taxon>
        <taxon>Rhabditida</taxon>
        <taxon>Spirurina</taxon>
        <taxon>Ascaridomorpha</taxon>
        <taxon>Ascaridoidea</taxon>
        <taxon>Ascarididae</taxon>
        <taxon>Parascaris</taxon>
    </lineage>
</organism>
<dbReference type="InterPro" id="IPR008962">
    <property type="entry name" value="PapD-like_sf"/>
</dbReference>
<reference evidence="5" key="1">
    <citation type="submission" date="2022-11" db="UniProtKB">
        <authorList>
            <consortium name="WormBaseParasite"/>
        </authorList>
    </citation>
    <scope>IDENTIFICATION</scope>
</reference>